<protein>
    <recommendedName>
        <fullName evidence="6 15">tRNA (guanine-N(1)-)-methyltransferase</fullName>
        <ecNumber evidence="5 15">2.1.1.228</ecNumber>
    </recommendedName>
    <alternativeName>
        <fullName evidence="12 15">M1G-methyltransferase</fullName>
    </alternativeName>
    <alternativeName>
        <fullName evidence="13 15">tRNA [GM37] methyltransferase</fullName>
    </alternativeName>
</protein>
<dbReference type="SUPFAM" id="SSF55729">
    <property type="entry name" value="Acyl-CoA N-acyltransferases (Nat)"/>
    <property type="match status" value="1"/>
</dbReference>
<evidence type="ECO:0000256" key="9">
    <source>
        <dbReference type="ARBA" id="ARBA00022679"/>
    </source>
</evidence>
<dbReference type="Gene3D" id="3.40.1280.10">
    <property type="match status" value="1"/>
</dbReference>
<dbReference type="GO" id="GO:0052906">
    <property type="term" value="F:tRNA (guanine(37)-N1)-methyltransferase activity"/>
    <property type="evidence" value="ECO:0007669"/>
    <property type="project" value="UniProtKB-UniRule"/>
</dbReference>
<evidence type="ECO:0000256" key="10">
    <source>
        <dbReference type="ARBA" id="ARBA00022691"/>
    </source>
</evidence>
<comment type="function">
    <text evidence="1 15">Specifically methylates guanosine-37 in various tRNAs.</text>
</comment>
<dbReference type="InterPro" id="IPR002649">
    <property type="entry name" value="tRNA_m1G_MeTrfase_TrmD"/>
</dbReference>
<name>A0A926D2P2_9FIRM</name>
<dbReference type="CDD" id="cd18080">
    <property type="entry name" value="TrmD-like"/>
    <property type="match status" value="1"/>
</dbReference>
<dbReference type="PROSITE" id="PS51186">
    <property type="entry name" value="GNAT"/>
    <property type="match status" value="1"/>
</dbReference>
<keyword evidence="10 15" id="KW-0949">S-adenosyl-L-methionine</keyword>
<dbReference type="Gene3D" id="1.10.1270.20">
    <property type="entry name" value="tRNA(m1g37)methyltransferase, domain 2"/>
    <property type="match status" value="1"/>
</dbReference>
<dbReference type="GO" id="GO:0002939">
    <property type="term" value="P:tRNA N1-guanine methylation"/>
    <property type="evidence" value="ECO:0007669"/>
    <property type="project" value="TreeGrafter"/>
</dbReference>
<dbReference type="InterPro" id="IPR029026">
    <property type="entry name" value="tRNA_m1G_MTases_N"/>
</dbReference>
<feature type="binding site" evidence="15">
    <location>
        <begin position="131"/>
        <end position="136"/>
    </location>
    <ligand>
        <name>S-adenosyl-L-methionine</name>
        <dbReference type="ChEBI" id="CHEBI:59789"/>
    </ligand>
</feature>
<dbReference type="PANTHER" id="PTHR46417">
    <property type="entry name" value="TRNA (GUANINE-N(1)-)-METHYLTRANSFERASE"/>
    <property type="match status" value="1"/>
</dbReference>
<gene>
    <name evidence="15 17" type="primary">trmD</name>
    <name evidence="17" type="ORF">H8699_12090</name>
</gene>
<evidence type="ECO:0000256" key="1">
    <source>
        <dbReference type="ARBA" id="ARBA00002634"/>
    </source>
</evidence>
<dbReference type="InterPro" id="IPR000182">
    <property type="entry name" value="GNAT_dom"/>
</dbReference>
<dbReference type="EMBL" id="JACRSO010000006">
    <property type="protein sequence ID" value="MBC8530173.1"/>
    <property type="molecule type" value="Genomic_DNA"/>
</dbReference>
<keyword evidence="18" id="KW-1185">Reference proteome</keyword>
<comment type="catalytic activity">
    <reaction evidence="14 15">
        <text>guanosine(37) in tRNA + S-adenosyl-L-methionine = N(1)-methylguanosine(37) in tRNA + S-adenosyl-L-homocysteine + H(+)</text>
        <dbReference type="Rhea" id="RHEA:36899"/>
        <dbReference type="Rhea" id="RHEA-COMP:10145"/>
        <dbReference type="Rhea" id="RHEA-COMP:10147"/>
        <dbReference type="ChEBI" id="CHEBI:15378"/>
        <dbReference type="ChEBI" id="CHEBI:57856"/>
        <dbReference type="ChEBI" id="CHEBI:59789"/>
        <dbReference type="ChEBI" id="CHEBI:73542"/>
        <dbReference type="ChEBI" id="CHEBI:74269"/>
        <dbReference type="EC" id="2.1.1.228"/>
    </reaction>
</comment>
<dbReference type="Pfam" id="PF01746">
    <property type="entry name" value="tRNA_m1G_MT"/>
    <property type="match status" value="1"/>
</dbReference>
<dbReference type="Proteomes" id="UP000654279">
    <property type="component" value="Unassembled WGS sequence"/>
</dbReference>
<sequence length="403" mass="44146">MRIDVLTLFPEMFSPVMDASILGRAQKNGLLTVALHDIRTFSQDKHKRVDDYPFGGGAGMVMTPQPLMDAIAHAAGEGPCKRIYLTPQGRPFTQRVAEELAQQEHLVLVCGHYEGIDQRVIDTCIDDEISIGDFVLTGGELGAMVLIDCVSRLVQGVLGSEASAQDESFSAAGLLEYPQYTRPAEYRGLGVPAVLLSGDATKIEAWRREKAIEKTARMRPDLLEKAELTPKEQALAARTRTGPANIEIRAAAAQDSAALVALQQYCYYPLALRLGKMEIAPVAESQEAFAAHLLDAEQICLAAFDGARPVGGILARNGAEEVQILRLFVHPDYRLRGIASTLLQRIEERAGKASCKAFIPIEEQRDTLAFFKRCGFHPVGKAQYCGLPARVLFKGERRQKGIK</sequence>
<accession>A0A926D2P2</accession>
<dbReference type="EC" id="2.1.1.228" evidence="5 15"/>
<evidence type="ECO:0000256" key="6">
    <source>
        <dbReference type="ARBA" id="ARBA00014679"/>
    </source>
</evidence>
<comment type="subcellular location">
    <subcellularLocation>
        <location evidence="2 15">Cytoplasm</location>
    </subcellularLocation>
</comment>
<feature type="domain" description="N-acetyltransferase" evidence="16">
    <location>
        <begin position="246"/>
        <end position="394"/>
    </location>
</feature>
<evidence type="ECO:0000256" key="14">
    <source>
        <dbReference type="ARBA" id="ARBA00047783"/>
    </source>
</evidence>
<evidence type="ECO:0000256" key="13">
    <source>
        <dbReference type="ARBA" id="ARBA00033392"/>
    </source>
</evidence>
<proteinExistence type="inferred from homology"/>
<dbReference type="GO" id="GO:0005829">
    <property type="term" value="C:cytosol"/>
    <property type="evidence" value="ECO:0007669"/>
    <property type="project" value="TreeGrafter"/>
</dbReference>
<dbReference type="NCBIfam" id="TIGR00088">
    <property type="entry name" value="trmD"/>
    <property type="match status" value="1"/>
</dbReference>
<dbReference type="FunFam" id="3.40.1280.10:FF:000001">
    <property type="entry name" value="tRNA (guanine-N(1)-)-methyltransferase"/>
    <property type="match status" value="1"/>
</dbReference>
<evidence type="ECO:0000259" key="16">
    <source>
        <dbReference type="PROSITE" id="PS51186"/>
    </source>
</evidence>
<evidence type="ECO:0000256" key="3">
    <source>
        <dbReference type="ARBA" id="ARBA00007630"/>
    </source>
</evidence>
<evidence type="ECO:0000256" key="15">
    <source>
        <dbReference type="HAMAP-Rule" id="MF_00605"/>
    </source>
</evidence>
<evidence type="ECO:0000256" key="5">
    <source>
        <dbReference type="ARBA" id="ARBA00012807"/>
    </source>
</evidence>
<keyword evidence="9 15" id="KW-0808">Transferase</keyword>
<dbReference type="InterPro" id="IPR023148">
    <property type="entry name" value="tRNA_m1G_MeTrfase_C_sf"/>
</dbReference>
<dbReference type="GO" id="GO:0016747">
    <property type="term" value="F:acyltransferase activity, transferring groups other than amino-acyl groups"/>
    <property type="evidence" value="ECO:0007669"/>
    <property type="project" value="InterPro"/>
</dbReference>
<keyword evidence="8 15" id="KW-0489">Methyltransferase</keyword>
<comment type="caution">
    <text evidence="17">The sequence shown here is derived from an EMBL/GenBank/DDBJ whole genome shotgun (WGS) entry which is preliminary data.</text>
</comment>
<dbReference type="HAMAP" id="MF_00605">
    <property type="entry name" value="TrmD"/>
    <property type="match status" value="1"/>
</dbReference>
<comment type="similarity">
    <text evidence="3 15">Belongs to the RNA methyltransferase TrmD family.</text>
</comment>
<dbReference type="InterPro" id="IPR016009">
    <property type="entry name" value="tRNA_MeTrfase_TRMD/TRM10"/>
</dbReference>
<comment type="subunit">
    <text evidence="4 15">Homodimer.</text>
</comment>
<dbReference type="PANTHER" id="PTHR46417:SF1">
    <property type="entry name" value="TRNA (GUANINE-N(1)-)-METHYLTRANSFERASE"/>
    <property type="match status" value="1"/>
</dbReference>
<evidence type="ECO:0000313" key="18">
    <source>
        <dbReference type="Proteomes" id="UP000654279"/>
    </source>
</evidence>
<evidence type="ECO:0000256" key="7">
    <source>
        <dbReference type="ARBA" id="ARBA00022490"/>
    </source>
</evidence>
<evidence type="ECO:0000256" key="8">
    <source>
        <dbReference type="ARBA" id="ARBA00022603"/>
    </source>
</evidence>
<dbReference type="Gene3D" id="3.40.630.30">
    <property type="match status" value="1"/>
</dbReference>
<dbReference type="CDD" id="cd04301">
    <property type="entry name" value="NAT_SF"/>
    <property type="match status" value="1"/>
</dbReference>
<dbReference type="AlphaFoldDB" id="A0A926D2P2"/>
<keyword evidence="11 15" id="KW-0819">tRNA processing</keyword>
<dbReference type="NCBIfam" id="NF000648">
    <property type="entry name" value="PRK00026.1"/>
    <property type="match status" value="1"/>
</dbReference>
<dbReference type="SUPFAM" id="SSF75217">
    <property type="entry name" value="alpha/beta knot"/>
    <property type="match status" value="1"/>
</dbReference>
<feature type="binding site" evidence="15">
    <location>
        <position position="111"/>
    </location>
    <ligand>
        <name>S-adenosyl-L-methionine</name>
        <dbReference type="ChEBI" id="CHEBI:59789"/>
    </ligand>
</feature>
<dbReference type="InterPro" id="IPR016181">
    <property type="entry name" value="Acyl_CoA_acyltransferase"/>
</dbReference>
<keyword evidence="7 15" id="KW-0963">Cytoplasm</keyword>
<evidence type="ECO:0000256" key="11">
    <source>
        <dbReference type="ARBA" id="ARBA00022694"/>
    </source>
</evidence>
<dbReference type="InterPro" id="IPR029028">
    <property type="entry name" value="Alpha/beta_knot_MTases"/>
</dbReference>
<evidence type="ECO:0000256" key="12">
    <source>
        <dbReference type="ARBA" id="ARBA00029736"/>
    </source>
</evidence>
<reference evidence="17" key="1">
    <citation type="submission" date="2020-08" db="EMBL/GenBank/DDBJ databases">
        <title>Genome public.</title>
        <authorList>
            <person name="Liu C."/>
            <person name="Sun Q."/>
        </authorList>
    </citation>
    <scope>NUCLEOTIDE SEQUENCE</scope>
    <source>
        <strain evidence="17">NSJ-44</strain>
    </source>
</reference>
<evidence type="ECO:0000313" key="17">
    <source>
        <dbReference type="EMBL" id="MBC8530173.1"/>
    </source>
</evidence>
<dbReference type="Pfam" id="PF00583">
    <property type="entry name" value="Acetyltransf_1"/>
    <property type="match status" value="1"/>
</dbReference>
<evidence type="ECO:0000256" key="4">
    <source>
        <dbReference type="ARBA" id="ARBA00011738"/>
    </source>
</evidence>
<organism evidence="17 18">
    <name type="scientific">Luoshenia tenuis</name>
    <dbReference type="NCBI Taxonomy" id="2763654"/>
    <lineage>
        <taxon>Bacteria</taxon>
        <taxon>Bacillati</taxon>
        <taxon>Bacillota</taxon>
        <taxon>Clostridia</taxon>
        <taxon>Christensenellales</taxon>
        <taxon>Christensenellaceae</taxon>
        <taxon>Luoshenia</taxon>
    </lineage>
</organism>
<evidence type="ECO:0000256" key="2">
    <source>
        <dbReference type="ARBA" id="ARBA00004496"/>
    </source>
</evidence>